<evidence type="ECO:0000256" key="4">
    <source>
        <dbReference type="ARBA" id="ARBA00023239"/>
    </source>
</evidence>
<evidence type="ECO:0000256" key="1">
    <source>
        <dbReference type="ARBA" id="ARBA00001968"/>
    </source>
</evidence>
<dbReference type="InterPro" id="IPR013342">
    <property type="entry name" value="Mandelate_racemase_C"/>
</dbReference>
<evidence type="ECO:0000313" key="9">
    <source>
        <dbReference type="Proteomes" id="UP000002432"/>
    </source>
</evidence>
<dbReference type="GO" id="GO:0043748">
    <property type="term" value="F:O-succinylbenzoate synthase activity"/>
    <property type="evidence" value="ECO:0007669"/>
    <property type="project" value="UniProtKB-EC"/>
</dbReference>
<evidence type="ECO:0000259" key="7">
    <source>
        <dbReference type="SMART" id="SM00922"/>
    </source>
</evidence>
<reference evidence="8 9" key="1">
    <citation type="journal article" date="2009" name="Appl. Environ. Microbiol.">
        <title>Three genomes from the phylum Acidobacteria provide insight into the lifestyles of these microorganisms in soils.</title>
        <authorList>
            <person name="Ward N.L."/>
            <person name="Challacombe J.F."/>
            <person name="Janssen P.H."/>
            <person name="Henrissat B."/>
            <person name="Coutinho P.M."/>
            <person name="Wu M."/>
            <person name="Xie G."/>
            <person name="Haft D.H."/>
            <person name="Sait M."/>
            <person name="Badger J."/>
            <person name="Barabote R.D."/>
            <person name="Bradley B."/>
            <person name="Brettin T.S."/>
            <person name="Brinkac L.M."/>
            <person name="Bruce D."/>
            <person name="Creasy T."/>
            <person name="Daugherty S.C."/>
            <person name="Davidsen T.M."/>
            <person name="DeBoy R.T."/>
            <person name="Detter J.C."/>
            <person name="Dodson R.J."/>
            <person name="Durkin A.S."/>
            <person name="Ganapathy A."/>
            <person name="Gwinn-Giglio M."/>
            <person name="Han C.S."/>
            <person name="Khouri H."/>
            <person name="Kiss H."/>
            <person name="Kothari S.P."/>
            <person name="Madupu R."/>
            <person name="Nelson K.E."/>
            <person name="Nelson W.C."/>
            <person name="Paulsen I."/>
            <person name="Penn K."/>
            <person name="Ren Q."/>
            <person name="Rosovitz M.J."/>
            <person name="Selengut J.D."/>
            <person name="Shrivastava S."/>
            <person name="Sullivan S.A."/>
            <person name="Tapia R."/>
            <person name="Thompson L.S."/>
            <person name="Watkins K.L."/>
            <person name="Yang Q."/>
            <person name="Yu C."/>
            <person name="Zafar N."/>
            <person name="Zhou L."/>
            <person name="Kuske C.R."/>
        </authorList>
    </citation>
    <scope>NUCLEOTIDE SEQUENCE [LARGE SCALE GENOMIC DNA]</scope>
    <source>
        <strain evidence="8 9">Ellin345</strain>
    </source>
</reference>
<accession>Q1IJW6</accession>
<proteinExistence type="predicted"/>
<dbReference type="InterPro" id="IPR013341">
    <property type="entry name" value="Mandelate_racemase_N_dom"/>
</dbReference>
<dbReference type="InterPro" id="IPR036849">
    <property type="entry name" value="Enolase-like_C_sf"/>
</dbReference>
<keyword evidence="2" id="KW-0479">Metal-binding</keyword>
<dbReference type="InterPro" id="IPR010197">
    <property type="entry name" value="OSBS/NAAAR"/>
</dbReference>
<evidence type="ECO:0000256" key="3">
    <source>
        <dbReference type="ARBA" id="ARBA00022842"/>
    </source>
</evidence>
<dbReference type="EMBL" id="CP000360">
    <property type="protein sequence ID" value="ABF42834.1"/>
    <property type="molecule type" value="Genomic_DNA"/>
</dbReference>
<dbReference type="KEGG" id="aba:Acid345_3834"/>
<dbReference type="GO" id="GO:0009234">
    <property type="term" value="P:menaquinone biosynthetic process"/>
    <property type="evidence" value="ECO:0007669"/>
    <property type="project" value="UniProtKB-UniRule"/>
</dbReference>
<dbReference type="SUPFAM" id="SSF54826">
    <property type="entry name" value="Enolase N-terminal domain-like"/>
    <property type="match status" value="1"/>
</dbReference>
<keyword evidence="9" id="KW-1185">Reference proteome</keyword>
<dbReference type="SFLD" id="SFLDG00180">
    <property type="entry name" value="muconate_cycloisomerase"/>
    <property type="match status" value="1"/>
</dbReference>
<feature type="domain" description="Mandelate racemase/muconate lactonizing enzyme C-terminal" evidence="7">
    <location>
        <begin position="130"/>
        <end position="222"/>
    </location>
</feature>
<evidence type="ECO:0000256" key="5">
    <source>
        <dbReference type="ARBA" id="ARBA00029491"/>
    </source>
</evidence>
<keyword evidence="3" id="KW-0460">Magnesium</keyword>
<dbReference type="RefSeq" id="WP_011524633.1">
    <property type="nucleotide sequence ID" value="NC_008009.1"/>
</dbReference>
<dbReference type="InterPro" id="IPR029065">
    <property type="entry name" value="Enolase_C-like"/>
</dbReference>
<organism evidence="8 9">
    <name type="scientific">Koribacter versatilis (strain Ellin345)</name>
    <dbReference type="NCBI Taxonomy" id="204669"/>
    <lineage>
        <taxon>Bacteria</taxon>
        <taxon>Pseudomonadati</taxon>
        <taxon>Acidobacteriota</taxon>
        <taxon>Terriglobia</taxon>
        <taxon>Terriglobales</taxon>
        <taxon>Candidatus Korobacteraceae</taxon>
        <taxon>Candidatus Korobacter</taxon>
    </lineage>
</organism>
<dbReference type="EnsemblBacteria" id="ABF42834">
    <property type="protein sequence ID" value="ABF42834"/>
    <property type="gene ID" value="Acid345_3834"/>
</dbReference>
<evidence type="ECO:0000256" key="6">
    <source>
        <dbReference type="NCBIfam" id="TIGR01928"/>
    </source>
</evidence>
<dbReference type="Gene3D" id="3.30.390.10">
    <property type="entry name" value="Enolase-like, N-terminal domain"/>
    <property type="match status" value="1"/>
</dbReference>
<dbReference type="eggNOG" id="COG4948">
    <property type="taxonomic scope" value="Bacteria"/>
</dbReference>
<dbReference type="EC" id="4.2.1.113" evidence="5 6"/>
<dbReference type="AlphaFoldDB" id="Q1IJW6"/>
<dbReference type="PANTHER" id="PTHR48073:SF5">
    <property type="entry name" value="O-SUCCINYLBENZOATE SYNTHASE"/>
    <property type="match status" value="1"/>
</dbReference>
<dbReference type="Pfam" id="PF02746">
    <property type="entry name" value="MR_MLE_N"/>
    <property type="match status" value="1"/>
</dbReference>
<evidence type="ECO:0000313" key="8">
    <source>
        <dbReference type="EMBL" id="ABF42834.1"/>
    </source>
</evidence>
<dbReference type="UniPathway" id="UPA01057">
    <property type="reaction ID" value="UER00165"/>
</dbReference>
<dbReference type="SMART" id="SM00922">
    <property type="entry name" value="MR_MLE"/>
    <property type="match status" value="1"/>
</dbReference>
<keyword evidence="4 8" id="KW-0456">Lyase</keyword>
<dbReference type="GO" id="GO:0016854">
    <property type="term" value="F:racemase and epimerase activity"/>
    <property type="evidence" value="ECO:0007669"/>
    <property type="project" value="UniProtKB-ARBA"/>
</dbReference>
<dbReference type="Proteomes" id="UP000002432">
    <property type="component" value="Chromosome"/>
</dbReference>
<dbReference type="GO" id="GO:0046872">
    <property type="term" value="F:metal ion binding"/>
    <property type="evidence" value="ECO:0007669"/>
    <property type="project" value="UniProtKB-KW"/>
</dbReference>
<comment type="cofactor">
    <cofactor evidence="1">
        <name>a divalent metal cation</name>
        <dbReference type="ChEBI" id="CHEBI:60240"/>
    </cofactor>
</comment>
<sequence>MKLRSPFETSFGTTVNRRVLLVEVRSEGATGWAEITTPEGPFYNAETTDSAWHVFQDFIVPMVLGKSVERAADATLLMQGIRGNEMARAGFENALWVIEAIAKQQPLSKLLGGQREEIASGVSLGIQADTSVLLEKIQQELEAGYRRIKLKIKPGMDLQVVRQVREKYPTIPLMVDANSAYRLEDAPLLKELDAFDLMMIEQPLNWDDIYLHSLLQKQLKTPICLDECIHNAGHARAAIEMHACGIINIKLGRVGGHSEARHIHDVCLHRNVPVWCGGMLESGVGRAHNVAMSALPGFVLPGDVSASRRYWEEDIIEPEIEVRSNGTIPVPKTPGLGYEVNEDRVKRLTVREQEWRATSEVPVGALPNSV</sequence>
<dbReference type="InterPro" id="IPR029017">
    <property type="entry name" value="Enolase-like_N"/>
</dbReference>
<dbReference type="HOGENOM" id="CLU_030273_4_4_0"/>
<dbReference type="UniPathway" id="UPA00079"/>
<dbReference type="STRING" id="204669.Acid345_3834"/>
<name>Q1IJW6_KORVE</name>
<dbReference type="SFLD" id="SFLDF00009">
    <property type="entry name" value="o-succinylbenzoate_synthase"/>
    <property type="match status" value="1"/>
</dbReference>
<dbReference type="SFLD" id="SFLDS00001">
    <property type="entry name" value="Enolase"/>
    <property type="match status" value="1"/>
</dbReference>
<gene>
    <name evidence="8" type="ordered locus">Acid345_3834</name>
</gene>
<dbReference type="Pfam" id="PF13378">
    <property type="entry name" value="MR_MLE_C"/>
    <property type="match status" value="1"/>
</dbReference>
<dbReference type="CDD" id="cd03317">
    <property type="entry name" value="NAAAR"/>
    <property type="match status" value="1"/>
</dbReference>
<evidence type="ECO:0000256" key="2">
    <source>
        <dbReference type="ARBA" id="ARBA00022723"/>
    </source>
</evidence>
<dbReference type="Gene3D" id="3.20.20.120">
    <property type="entry name" value="Enolase-like C-terminal domain"/>
    <property type="match status" value="1"/>
</dbReference>
<protein>
    <recommendedName>
        <fullName evidence="5 6">o-succinylbenzoate synthase</fullName>
        <ecNumber evidence="5 6">4.2.1.113</ecNumber>
    </recommendedName>
</protein>
<dbReference type="NCBIfam" id="TIGR01928">
    <property type="entry name" value="menC_lowGC_arch"/>
    <property type="match status" value="1"/>
</dbReference>
<dbReference type="SUPFAM" id="SSF51604">
    <property type="entry name" value="Enolase C-terminal domain-like"/>
    <property type="match status" value="1"/>
</dbReference>
<dbReference type="PANTHER" id="PTHR48073">
    <property type="entry name" value="O-SUCCINYLBENZOATE SYNTHASE-RELATED"/>
    <property type="match status" value="1"/>
</dbReference>